<keyword evidence="1" id="KW-0732">Signal</keyword>
<proteinExistence type="predicted"/>
<evidence type="ECO:0000313" key="3">
    <source>
        <dbReference type="Proteomes" id="UP000178724"/>
    </source>
</evidence>
<name>A0A1F4PZ68_UNCSA</name>
<accession>A0A1F4PZ68</accession>
<comment type="caution">
    <text evidence="2">The sequence shown here is derived from an EMBL/GenBank/DDBJ whole genome shotgun (WGS) entry which is preliminary data.</text>
</comment>
<dbReference type="EMBL" id="METM01000031">
    <property type="protein sequence ID" value="OGB88971.1"/>
    <property type="molecule type" value="Genomic_DNA"/>
</dbReference>
<evidence type="ECO:0008006" key="4">
    <source>
        <dbReference type="Google" id="ProtNLM"/>
    </source>
</evidence>
<evidence type="ECO:0000313" key="2">
    <source>
        <dbReference type="EMBL" id="OGB88971.1"/>
    </source>
</evidence>
<gene>
    <name evidence="2" type="ORF">A2625_04505</name>
</gene>
<feature type="signal peptide" evidence="1">
    <location>
        <begin position="1"/>
        <end position="20"/>
    </location>
</feature>
<organism evidence="2 3">
    <name type="scientific">candidate division WOR-1 bacterium RIFCSPHIGHO2_01_FULL_53_15</name>
    <dbReference type="NCBI Taxonomy" id="1802564"/>
    <lineage>
        <taxon>Bacteria</taxon>
        <taxon>Bacillati</taxon>
        <taxon>Saganbacteria</taxon>
    </lineage>
</organism>
<reference evidence="2 3" key="1">
    <citation type="journal article" date="2016" name="Nat. Commun.">
        <title>Thousands of microbial genomes shed light on interconnected biogeochemical processes in an aquifer system.</title>
        <authorList>
            <person name="Anantharaman K."/>
            <person name="Brown C.T."/>
            <person name="Hug L.A."/>
            <person name="Sharon I."/>
            <person name="Castelle C.J."/>
            <person name="Probst A.J."/>
            <person name="Thomas B.C."/>
            <person name="Singh A."/>
            <person name="Wilkins M.J."/>
            <person name="Karaoz U."/>
            <person name="Brodie E.L."/>
            <person name="Williams K.H."/>
            <person name="Hubbard S.S."/>
            <person name="Banfield J.F."/>
        </authorList>
    </citation>
    <scope>NUCLEOTIDE SEQUENCE [LARGE SCALE GENOMIC DNA]</scope>
</reference>
<dbReference type="Proteomes" id="UP000178724">
    <property type="component" value="Unassembled WGS sequence"/>
</dbReference>
<protein>
    <recommendedName>
        <fullName evidence="4">Cell surface protein SprA</fullName>
    </recommendedName>
</protein>
<sequence>MKKYSLAAFFLALFTLAVWAEQAAYTSQYPQIDISGFKKWENKQVEVAPSRNYFTGLTQLGGFYPTFSGGPWQERLQLKILGQLSESLSVTYDLDQQPETPERFDVKVKYYNNELTFGDINANFTGNEFVSASKFLNGVMLSSKDSWYDILTVPSAKLKSQTQALTSQKGNNTRGPYNLGHGSIVEGSDLVQLNGVYLRRNTDYTIDYFEGKITFNRILNTTDEFKYSYEYTNVLDLFFPTLSKRDFFGFQSRFTIDPEQFGKPAPKEEPVILAARDIFPTAGTVEPEVMEGEASGQYQLTRTPVINFSETLTFMGTQLKKNEDYIIRYDSGEIKLLTRFLPTSEEALVVEYRHFETSRETEPIAGIGSRGPYHTKHGQLVPGSERIEVDGKLFVRDLDYKISYPKGEIMFGVVIGPTSQIKAGYSYNVTALPPAAVSKFPKELKLGATYLRESAKQAAAAPTATVIDSFAGQTLITGNFVLSLKNRPLLPTGEAALVVTLRQGGVTRQLTFEVDYTVPTVEVDPATGNYNVIPPVPLSYVTDRADPSDGYDTGTLYFFNQSFGASDEVNVTYSYQKSIVGKYTDVGNGNRGPYFLRNIRQIVPGSETVQVWDQGSSAIITYTRNPSFDATAGDTGYSINYDPNNPSITFNNPLATSKNFQAIYQYVPVSASTGGNIAQAAMGFDGSFKIGNIFKIDSAYARSETDQVYVAETTVETFAGSGSKLYALHSPAAIIEGSEKILVNNLLVNRDIDYFITYTAPGSFNFFYISPATLDAISVEYKYQSSSGLAAETKTKVDSAFRLGAETKLFGDALTVNGQTKKVGFDFSPLGGTAIGLGSNYEEYNVNYKPEFHSFYSNYSYKFNQNPIGATRSTFLRSYDNSLAAGLNPGGLARVDLGYRTFSTLDDLLSAGALHTSDNLQTSYSGSVVPADWQRGVLTLSQKYEYRKTTSKNHVVNVNDPNRSTQNIDYYHAGSNLKFTDRVGLGYDFQYNEPVTLGSLETRTAHTKAVDNAYNLSLDLTTLFLQKWTTRFSILNHTDYKIVPTDRAIETKNETYHMDVTPFSLLSGSLDHNRQERTSYIEGGENPLSLRTNGATRLTPFPWLSAGLNASKSENVPETGAANKSTGRTIGWEADYTPITLSILRLTSRFAASDQRQTAPAGTQTVATKTNTFSQTFTLNLTLIPSLPLTVGYNQEDYKNSNNSTTAPITTETSNNTVTAQTSLALPFLPRLSLSADYTRKITMDKLANQSRPKTLTNGKASYQIFSWGTLVYDLADENNRGEVQAGAVADIDYRKTTQTYSLNIVIPVENPVLTNFTLVASLKQVDYKNNKNTTGTDDFRASLLSIEGTMNF</sequence>
<feature type="chain" id="PRO_5009513433" description="Cell surface protein SprA" evidence="1">
    <location>
        <begin position="21"/>
        <end position="1353"/>
    </location>
</feature>
<evidence type="ECO:0000256" key="1">
    <source>
        <dbReference type="SAM" id="SignalP"/>
    </source>
</evidence>